<reference evidence="2 3" key="1">
    <citation type="submission" date="2015-10" db="EMBL/GenBank/DDBJ databases">
        <title>Pseudomonas putida clinical strains.</title>
        <authorList>
            <person name="Molina L."/>
            <person name="Udaondo Z."/>
        </authorList>
    </citation>
    <scope>NUCLEOTIDE SEQUENCE [LARGE SCALE GENOMIC DNA]</scope>
    <source>
        <strain evidence="2 3">HB13667</strain>
    </source>
</reference>
<evidence type="ECO:0000313" key="3">
    <source>
        <dbReference type="Proteomes" id="UP000050437"/>
    </source>
</evidence>
<dbReference type="RefSeq" id="WP_015272356.1">
    <property type="nucleotide sequence ID" value="NZ_LKKS01000019.1"/>
</dbReference>
<accession>A0A0P7DJM9</accession>
<dbReference type="GeneID" id="92663396"/>
<dbReference type="AlphaFoldDB" id="A0A0P7DJM9"/>
<organism evidence="2 3">
    <name type="scientific">Pseudomonas putida</name>
    <name type="common">Arthrobacter siderocapsulatus</name>
    <dbReference type="NCBI Taxonomy" id="303"/>
    <lineage>
        <taxon>Bacteria</taxon>
        <taxon>Pseudomonadati</taxon>
        <taxon>Pseudomonadota</taxon>
        <taxon>Gammaproteobacteria</taxon>
        <taxon>Pseudomonadales</taxon>
        <taxon>Pseudomonadaceae</taxon>
        <taxon>Pseudomonas</taxon>
    </lineage>
</organism>
<dbReference type="SUPFAM" id="SSF55486">
    <property type="entry name" value="Metalloproteases ('zincins'), catalytic domain"/>
    <property type="match status" value="1"/>
</dbReference>
<evidence type="ECO:0008006" key="4">
    <source>
        <dbReference type="Google" id="ProtNLM"/>
    </source>
</evidence>
<keyword evidence="1" id="KW-0732">Signal</keyword>
<proteinExistence type="predicted"/>
<dbReference type="InterPro" id="IPR024079">
    <property type="entry name" value="MetalloPept_cat_dom_sf"/>
</dbReference>
<dbReference type="GO" id="GO:0008237">
    <property type="term" value="F:metallopeptidase activity"/>
    <property type="evidence" value="ECO:0007669"/>
    <property type="project" value="InterPro"/>
</dbReference>
<protein>
    <recommendedName>
        <fullName evidence="4">Ribosomal protein S8</fullName>
    </recommendedName>
</protein>
<feature type="signal peptide" evidence="1">
    <location>
        <begin position="1"/>
        <end position="24"/>
    </location>
</feature>
<sequence length="208" mass="23538">MSVSRLFALSCGLVLSLQLPAATAARSLTVTVYVHDDLADMSNEQLNKDFFQHWLDEMRSFSQQSIEVIFQREVEHITDIAYAGMPSAQLLEAFTRQLHEQQRHPSFSFMDKQLLLTRNSYDHSGLNYNAGLAYQKQNTAIASAGAYGAPAHEIGHLLGATHEDAELKFNGWVCETYTHPRVPARSNCYRYSDKNRANIADYLKYNSN</sequence>
<dbReference type="EMBL" id="LKKS01000019">
    <property type="protein sequence ID" value="KPM68331.1"/>
    <property type="molecule type" value="Genomic_DNA"/>
</dbReference>
<name>A0A0P7DJM9_PSEPU</name>
<dbReference type="Proteomes" id="UP000050437">
    <property type="component" value="Unassembled WGS sequence"/>
</dbReference>
<comment type="caution">
    <text evidence="2">The sequence shown here is derived from an EMBL/GenBank/DDBJ whole genome shotgun (WGS) entry which is preliminary data.</text>
</comment>
<evidence type="ECO:0000313" key="2">
    <source>
        <dbReference type="EMBL" id="KPM68331.1"/>
    </source>
</evidence>
<evidence type="ECO:0000256" key="1">
    <source>
        <dbReference type="SAM" id="SignalP"/>
    </source>
</evidence>
<gene>
    <name evidence="2" type="ORF">HB13667_02790</name>
</gene>
<feature type="chain" id="PRO_5006137903" description="Ribosomal protein S8" evidence="1">
    <location>
        <begin position="25"/>
        <end position="208"/>
    </location>
</feature>
<dbReference type="Gene3D" id="3.40.390.10">
    <property type="entry name" value="Collagenase (Catalytic Domain)"/>
    <property type="match status" value="1"/>
</dbReference>